<keyword evidence="2" id="KW-1185">Reference proteome</keyword>
<evidence type="ECO:0000313" key="2">
    <source>
        <dbReference type="Proteomes" id="UP000814128"/>
    </source>
</evidence>
<evidence type="ECO:0000313" key="1">
    <source>
        <dbReference type="EMBL" id="KAI0028694.1"/>
    </source>
</evidence>
<accession>A0ACB8QAB9</accession>
<dbReference type="Proteomes" id="UP000814128">
    <property type="component" value="Unassembled WGS sequence"/>
</dbReference>
<name>A0ACB8QAB9_9AGAM</name>
<comment type="caution">
    <text evidence="1">The sequence shown here is derived from an EMBL/GenBank/DDBJ whole genome shotgun (WGS) entry which is preliminary data.</text>
</comment>
<protein>
    <submittedName>
        <fullName evidence="1">NAD-binding Rossmann fold oxidoreductase</fullName>
    </submittedName>
</protein>
<reference evidence="1" key="1">
    <citation type="submission" date="2021-02" db="EMBL/GenBank/DDBJ databases">
        <authorList>
            <consortium name="DOE Joint Genome Institute"/>
            <person name="Ahrendt S."/>
            <person name="Looney B.P."/>
            <person name="Miyauchi S."/>
            <person name="Morin E."/>
            <person name="Drula E."/>
            <person name="Courty P.E."/>
            <person name="Chicoki N."/>
            <person name="Fauchery L."/>
            <person name="Kohler A."/>
            <person name="Kuo A."/>
            <person name="Labutti K."/>
            <person name="Pangilinan J."/>
            <person name="Lipzen A."/>
            <person name="Riley R."/>
            <person name="Andreopoulos W."/>
            <person name="He G."/>
            <person name="Johnson J."/>
            <person name="Barry K.W."/>
            <person name="Grigoriev I.V."/>
            <person name="Nagy L."/>
            <person name="Hibbett D."/>
            <person name="Henrissat B."/>
            <person name="Matheny P.B."/>
            <person name="Labbe J."/>
            <person name="Martin F."/>
        </authorList>
    </citation>
    <scope>NUCLEOTIDE SEQUENCE</scope>
    <source>
        <strain evidence="1">EC-137</strain>
    </source>
</reference>
<dbReference type="EMBL" id="MU273730">
    <property type="protein sequence ID" value="KAI0028694.1"/>
    <property type="molecule type" value="Genomic_DNA"/>
</dbReference>
<sequence>MPIKLGVVGLSKNGGAWASMALVPPLFEEPLKSEYTLTALSTSSADSASASAEHFGAAAGAKVKPYSSATDAIASDTDVEMVAVSVKAPSHLAAALPIINAGKDIFVEWPAGKNLEETRQLAQRAKEKNVRSMVGLQGWQTPLVKKVKQLVESGRIGKVTSSTWVAYKLPAVPYWYPFTAASHLYTLDPEQGGALADIWIGHNLSMISRALGPLTTINASAVKTVSEIVVGPAPGAKLGDEGVYTVPAQAPDQYGVSGVFTSGALFVGSWRALSGGPFGGPALLWTIDGTDGQIRVESEVPTAGFPQIFAPSELFVNGERVDLAEENEGMPMTGRAWAEFAKGAEGEYPTLDDALLLRKQVEAIKVAAETGNRVQVSSI</sequence>
<reference evidence="1" key="2">
    <citation type="journal article" date="2022" name="New Phytol.">
        <title>Evolutionary transition to the ectomycorrhizal habit in the genomes of a hyperdiverse lineage of mushroom-forming fungi.</title>
        <authorList>
            <person name="Looney B."/>
            <person name="Miyauchi S."/>
            <person name="Morin E."/>
            <person name="Drula E."/>
            <person name="Courty P.E."/>
            <person name="Kohler A."/>
            <person name="Kuo A."/>
            <person name="LaButti K."/>
            <person name="Pangilinan J."/>
            <person name="Lipzen A."/>
            <person name="Riley R."/>
            <person name="Andreopoulos W."/>
            <person name="He G."/>
            <person name="Johnson J."/>
            <person name="Nolan M."/>
            <person name="Tritt A."/>
            <person name="Barry K.W."/>
            <person name="Grigoriev I.V."/>
            <person name="Nagy L.G."/>
            <person name="Hibbett D."/>
            <person name="Henrissat B."/>
            <person name="Matheny P.B."/>
            <person name="Labbe J."/>
            <person name="Martin F.M."/>
        </authorList>
    </citation>
    <scope>NUCLEOTIDE SEQUENCE</scope>
    <source>
        <strain evidence="1">EC-137</strain>
    </source>
</reference>
<organism evidence="1 2">
    <name type="scientific">Vararia minispora EC-137</name>
    <dbReference type="NCBI Taxonomy" id="1314806"/>
    <lineage>
        <taxon>Eukaryota</taxon>
        <taxon>Fungi</taxon>
        <taxon>Dikarya</taxon>
        <taxon>Basidiomycota</taxon>
        <taxon>Agaricomycotina</taxon>
        <taxon>Agaricomycetes</taxon>
        <taxon>Russulales</taxon>
        <taxon>Lachnocladiaceae</taxon>
        <taxon>Vararia</taxon>
    </lineage>
</organism>
<proteinExistence type="predicted"/>
<gene>
    <name evidence="1" type="ORF">K488DRAFT_73574</name>
</gene>